<reference evidence="2" key="2">
    <citation type="submission" date="2025-08" db="UniProtKB">
        <authorList>
            <consortium name="Ensembl"/>
        </authorList>
    </citation>
    <scope>IDENTIFICATION</scope>
</reference>
<gene>
    <name evidence="2" type="primary">CHD9NB</name>
</gene>
<evidence type="ECO:0000256" key="1">
    <source>
        <dbReference type="SAM" id="MobiDB-lite"/>
    </source>
</evidence>
<accession>A0A8C8WST2</accession>
<name>A0A8C8WST2_PANLE</name>
<sequence>MGCHTSKSTKVVGASQKPEGQPAGEEPDPEAGTEAAYGKDTSAKDGGPAPKSR</sequence>
<organism evidence="2 3">
    <name type="scientific">Panthera leo</name>
    <name type="common">Lion</name>
    <dbReference type="NCBI Taxonomy" id="9689"/>
    <lineage>
        <taxon>Eukaryota</taxon>
        <taxon>Metazoa</taxon>
        <taxon>Chordata</taxon>
        <taxon>Craniata</taxon>
        <taxon>Vertebrata</taxon>
        <taxon>Euteleostomi</taxon>
        <taxon>Mammalia</taxon>
        <taxon>Eutheria</taxon>
        <taxon>Laurasiatheria</taxon>
        <taxon>Carnivora</taxon>
        <taxon>Feliformia</taxon>
        <taxon>Felidae</taxon>
        <taxon>Pantherinae</taxon>
        <taxon>Panthera</taxon>
    </lineage>
</organism>
<dbReference type="OMA" id="QAADCKD"/>
<dbReference type="Ensembl" id="ENSPLOT00000009355.1">
    <property type="protein sequence ID" value="ENSPLOP00000008445.1"/>
    <property type="gene ID" value="ENSPLOG00000006265.1"/>
</dbReference>
<dbReference type="GeneTree" id="ENSGT00980000198839"/>
<feature type="region of interest" description="Disordered" evidence="1">
    <location>
        <begin position="1"/>
        <end position="53"/>
    </location>
</feature>
<evidence type="ECO:0000313" key="3">
    <source>
        <dbReference type="Proteomes" id="UP000694399"/>
    </source>
</evidence>
<proteinExistence type="predicted"/>
<protein>
    <submittedName>
        <fullName evidence="2">CHD9 neighbor</fullName>
    </submittedName>
</protein>
<evidence type="ECO:0000313" key="2">
    <source>
        <dbReference type="Ensembl" id="ENSPLOP00000008445.1"/>
    </source>
</evidence>
<keyword evidence="3" id="KW-1185">Reference proteome</keyword>
<reference evidence="2" key="1">
    <citation type="journal article" date="2019" name="bioRxiv">
        <title>Long live the king: chromosome-level assembly of the lion (Panthera leo) using linked-read, Hi-C, and long read data.</title>
        <authorList>
            <person name="Armstrong E.E."/>
            <person name="Taylor R.W."/>
            <person name="Miller D.E."/>
            <person name="Kaelin C."/>
            <person name="Barsh G."/>
            <person name="Hadly E.A."/>
            <person name="Petrov D."/>
        </authorList>
    </citation>
    <scope>NUCLEOTIDE SEQUENCE [LARGE SCALE GENOMIC DNA]</scope>
</reference>
<dbReference type="AlphaFoldDB" id="A0A8C8WST2"/>
<reference evidence="2" key="3">
    <citation type="submission" date="2025-09" db="UniProtKB">
        <authorList>
            <consortium name="Ensembl"/>
        </authorList>
    </citation>
    <scope>IDENTIFICATION</scope>
</reference>
<dbReference type="Proteomes" id="UP000694399">
    <property type="component" value="Chromosome E3"/>
</dbReference>